<feature type="domain" description="DinB-like" evidence="1">
    <location>
        <begin position="17"/>
        <end position="144"/>
    </location>
</feature>
<dbReference type="InterPro" id="IPR034660">
    <property type="entry name" value="DinB/YfiT-like"/>
</dbReference>
<dbReference type="Gene3D" id="1.20.120.450">
    <property type="entry name" value="dinb family like domain"/>
    <property type="match status" value="1"/>
</dbReference>
<gene>
    <name evidence="2" type="ORF">G7070_02110</name>
</gene>
<dbReference type="AlphaFoldDB" id="A0A6G7Y3V8"/>
<protein>
    <submittedName>
        <fullName evidence="2">DinB family protein</fullName>
    </submittedName>
</protein>
<evidence type="ECO:0000313" key="3">
    <source>
        <dbReference type="Proteomes" id="UP000501058"/>
    </source>
</evidence>
<name>A0A6G7Y3V8_9ACTN</name>
<dbReference type="EMBL" id="CP049865">
    <property type="protein sequence ID" value="QIK71297.1"/>
    <property type="molecule type" value="Genomic_DNA"/>
</dbReference>
<dbReference type="RefSeq" id="WP_166231600.1">
    <property type="nucleotide sequence ID" value="NZ_CP049865.1"/>
</dbReference>
<evidence type="ECO:0000313" key="2">
    <source>
        <dbReference type="EMBL" id="QIK71297.1"/>
    </source>
</evidence>
<dbReference type="KEGG" id="prv:G7070_02110"/>
<keyword evidence="3" id="KW-1185">Reference proteome</keyword>
<sequence>MDANALLIDAIGRPLQAARAVLRDLDADAFTTLVQGPVGRGNSIAWLVWHAARQQDAQMADLSGAQQQWVTGGWAERLGVSRGPGSMGFGDTEQQVADLHVSDPADLLAYVTAVTDASVEYLRGLSSDDLAEVVDHNWTPPVTRGVRIISVIDDATAHVAQAEYARGLLTDWSIGY</sequence>
<organism evidence="2 3">
    <name type="scientific">Propioniciclava coleopterorum</name>
    <dbReference type="NCBI Taxonomy" id="2714937"/>
    <lineage>
        <taxon>Bacteria</taxon>
        <taxon>Bacillati</taxon>
        <taxon>Actinomycetota</taxon>
        <taxon>Actinomycetes</taxon>
        <taxon>Propionibacteriales</taxon>
        <taxon>Propionibacteriaceae</taxon>
        <taxon>Propioniciclava</taxon>
    </lineage>
</organism>
<evidence type="ECO:0000259" key="1">
    <source>
        <dbReference type="Pfam" id="PF12867"/>
    </source>
</evidence>
<dbReference type="Proteomes" id="UP000501058">
    <property type="component" value="Chromosome"/>
</dbReference>
<dbReference type="InterPro" id="IPR024775">
    <property type="entry name" value="DinB-like"/>
</dbReference>
<reference evidence="2 3" key="1">
    <citation type="submission" date="2020-03" db="EMBL/GenBank/DDBJ databases">
        <title>Propioniciclava sp. nov., isolated from Hydrophilus acuminatus.</title>
        <authorList>
            <person name="Hyun D.-W."/>
            <person name="Bae J.-W."/>
        </authorList>
    </citation>
    <scope>NUCLEOTIDE SEQUENCE [LARGE SCALE GENOMIC DNA]</scope>
    <source>
        <strain evidence="2 3">HDW11</strain>
    </source>
</reference>
<proteinExistence type="predicted"/>
<dbReference type="SUPFAM" id="SSF109854">
    <property type="entry name" value="DinB/YfiT-like putative metalloenzymes"/>
    <property type="match status" value="1"/>
</dbReference>
<dbReference type="Pfam" id="PF12867">
    <property type="entry name" value="DinB_2"/>
    <property type="match status" value="1"/>
</dbReference>
<dbReference type="NCBIfam" id="NF047843">
    <property type="entry name" value="MST_Rv0443"/>
    <property type="match status" value="1"/>
</dbReference>
<accession>A0A6G7Y3V8</accession>